<comment type="caution">
    <text evidence="4">The sequence shown here is derived from an EMBL/GenBank/DDBJ whole genome shotgun (WGS) entry which is preliminary data.</text>
</comment>
<dbReference type="CDD" id="cd02440">
    <property type="entry name" value="AdoMet_MTases"/>
    <property type="match status" value="1"/>
</dbReference>
<evidence type="ECO:0000256" key="1">
    <source>
        <dbReference type="ARBA" id="ARBA00022603"/>
    </source>
</evidence>
<evidence type="ECO:0000313" key="5">
    <source>
        <dbReference type="Proteomes" id="UP000468735"/>
    </source>
</evidence>
<organism evidence="4 5">
    <name type="scientific">Actinomadura rudentiformis</name>
    <dbReference type="NCBI Taxonomy" id="359158"/>
    <lineage>
        <taxon>Bacteria</taxon>
        <taxon>Bacillati</taxon>
        <taxon>Actinomycetota</taxon>
        <taxon>Actinomycetes</taxon>
        <taxon>Streptosporangiales</taxon>
        <taxon>Thermomonosporaceae</taxon>
        <taxon>Actinomadura</taxon>
    </lineage>
</organism>
<dbReference type="Pfam" id="PF13649">
    <property type="entry name" value="Methyltransf_25"/>
    <property type="match status" value="1"/>
</dbReference>
<keyword evidence="2 4" id="KW-0808">Transferase</keyword>
<dbReference type="GO" id="GO:0008168">
    <property type="term" value="F:methyltransferase activity"/>
    <property type="evidence" value="ECO:0007669"/>
    <property type="project" value="UniProtKB-KW"/>
</dbReference>
<dbReference type="PANTHER" id="PTHR44942">
    <property type="entry name" value="METHYLTRANSF_11 DOMAIN-CONTAINING PROTEIN"/>
    <property type="match status" value="1"/>
</dbReference>
<feature type="domain" description="Methyltransferase" evidence="3">
    <location>
        <begin position="45"/>
        <end position="135"/>
    </location>
</feature>
<dbReference type="InterPro" id="IPR051052">
    <property type="entry name" value="Diverse_substrate_MTase"/>
</dbReference>
<dbReference type="InterPro" id="IPR041698">
    <property type="entry name" value="Methyltransf_25"/>
</dbReference>
<name>A0A6H9YXX0_9ACTN</name>
<dbReference type="AlphaFoldDB" id="A0A6H9YXX0"/>
<dbReference type="Proteomes" id="UP000468735">
    <property type="component" value="Unassembled WGS sequence"/>
</dbReference>
<protein>
    <submittedName>
        <fullName evidence="4">Class I SAM-dependent methyltransferase</fullName>
    </submittedName>
</protein>
<gene>
    <name evidence="4" type="ORF">F8566_03655</name>
</gene>
<keyword evidence="5" id="KW-1185">Reference proteome</keyword>
<dbReference type="GO" id="GO:0032259">
    <property type="term" value="P:methylation"/>
    <property type="evidence" value="ECO:0007669"/>
    <property type="project" value="UniProtKB-KW"/>
</dbReference>
<dbReference type="EMBL" id="WBMT01000002">
    <property type="protein sequence ID" value="KAB2351363.1"/>
    <property type="molecule type" value="Genomic_DNA"/>
</dbReference>
<dbReference type="SUPFAM" id="SSF53335">
    <property type="entry name" value="S-adenosyl-L-methionine-dependent methyltransferases"/>
    <property type="match status" value="1"/>
</dbReference>
<reference evidence="4 5" key="1">
    <citation type="submission" date="2019-09" db="EMBL/GenBank/DDBJ databases">
        <title>Actinomadura physcomitrii sp. nov., a novel actinomycete isolated from moss [Physcomitrium sphaericum (Ludw) Fuernr].</title>
        <authorList>
            <person name="Zhuang X."/>
            <person name="Liu C."/>
        </authorList>
    </citation>
    <scope>NUCLEOTIDE SEQUENCE [LARGE SCALE GENOMIC DNA]</scope>
    <source>
        <strain evidence="4 5">HMC1</strain>
    </source>
</reference>
<evidence type="ECO:0000256" key="2">
    <source>
        <dbReference type="ARBA" id="ARBA00022679"/>
    </source>
</evidence>
<dbReference type="RefSeq" id="WP_151558026.1">
    <property type="nucleotide sequence ID" value="NZ_WBMT01000002.1"/>
</dbReference>
<proteinExistence type="predicted"/>
<dbReference type="Gene3D" id="3.40.50.150">
    <property type="entry name" value="Vaccinia Virus protein VP39"/>
    <property type="match status" value="1"/>
</dbReference>
<evidence type="ECO:0000259" key="3">
    <source>
        <dbReference type="Pfam" id="PF13649"/>
    </source>
</evidence>
<accession>A0A6H9YXX0</accession>
<dbReference type="PANTHER" id="PTHR44942:SF4">
    <property type="entry name" value="METHYLTRANSFERASE TYPE 11 DOMAIN-CONTAINING PROTEIN"/>
    <property type="match status" value="1"/>
</dbReference>
<dbReference type="InterPro" id="IPR029063">
    <property type="entry name" value="SAM-dependent_MTases_sf"/>
</dbReference>
<sequence>MADRRTLRMTFNENAALYDRARPHYPAGIFNDLDALAGTGPGCRVLEIGCGTGQATAPLAARGCEVVAVELGAEMAEVARRNLKGFPSVEVVNGAFEEWSLPDEPFDMVFAATAFNWVDPEVRVAKAADALRPGGALATVATHHVAGGTEAFFVEVQDCYERYDPETPEGLRLPAAYEVPRDTEVDRSGLFGTAIFRRHELDLSYTTSEYLDVLRTYSGHRALPSGTLAELLDCIGRLIDDRFRGRITKRYMFELRLAYRNRT</sequence>
<dbReference type="OrthoDB" id="9797252at2"/>
<keyword evidence="1 4" id="KW-0489">Methyltransferase</keyword>
<evidence type="ECO:0000313" key="4">
    <source>
        <dbReference type="EMBL" id="KAB2351363.1"/>
    </source>
</evidence>